<reference evidence="2 3" key="1">
    <citation type="submission" date="2018-03" db="EMBL/GenBank/DDBJ databases">
        <title>Genomes of Pezizomycetes fungi and the evolution of truffles.</title>
        <authorList>
            <person name="Murat C."/>
            <person name="Payen T."/>
            <person name="Noel B."/>
            <person name="Kuo A."/>
            <person name="Martin F.M."/>
        </authorList>
    </citation>
    <scope>NUCLEOTIDE SEQUENCE [LARGE SCALE GENOMIC DNA]</scope>
    <source>
        <strain evidence="2">091103-1</strain>
    </source>
</reference>
<gene>
    <name evidence="2" type="ORF">C7212DRAFT_150448</name>
</gene>
<feature type="non-terminal residue" evidence="2">
    <location>
        <position position="1"/>
    </location>
</feature>
<dbReference type="AlphaFoldDB" id="A0A317SV62"/>
<evidence type="ECO:0000313" key="2">
    <source>
        <dbReference type="EMBL" id="PWW77296.1"/>
    </source>
</evidence>
<feature type="domain" description="Myb/SANT-like" evidence="1">
    <location>
        <begin position="3"/>
        <end position="97"/>
    </location>
</feature>
<dbReference type="EMBL" id="PYWC01000024">
    <property type="protein sequence ID" value="PWW77296.1"/>
    <property type="molecule type" value="Genomic_DNA"/>
</dbReference>
<dbReference type="PANTHER" id="PTHR46929:SF3">
    <property type="entry name" value="MYB_SANT-LIKE DOMAIN-CONTAINING PROTEIN"/>
    <property type="match status" value="1"/>
</dbReference>
<feature type="non-terminal residue" evidence="2">
    <location>
        <position position="121"/>
    </location>
</feature>
<proteinExistence type="predicted"/>
<sequence>KTKWTEAMAGTMLGILHEQILHGERAENRFKQKAWIAAQEALKEAYQINLEATQLKTKWLNLKKAYKIYTMINNNSEFGWDDQRAVLIALDSVWSTYLTAYPEVKKFQGRALLHYPILHEL</sequence>
<protein>
    <recommendedName>
        <fullName evidence="1">Myb/SANT-like domain-containing protein</fullName>
    </recommendedName>
</protein>
<evidence type="ECO:0000313" key="3">
    <source>
        <dbReference type="Proteomes" id="UP000246991"/>
    </source>
</evidence>
<dbReference type="Pfam" id="PF12776">
    <property type="entry name" value="Myb_DNA-bind_3"/>
    <property type="match status" value="1"/>
</dbReference>
<dbReference type="Proteomes" id="UP000246991">
    <property type="component" value="Unassembled WGS sequence"/>
</dbReference>
<dbReference type="OrthoDB" id="5430673at2759"/>
<dbReference type="STRING" id="42249.A0A317SV62"/>
<accession>A0A317SV62</accession>
<dbReference type="InterPro" id="IPR024752">
    <property type="entry name" value="Myb/SANT-like_dom"/>
</dbReference>
<dbReference type="PANTHER" id="PTHR46929">
    <property type="entry name" value="EXPRESSED PROTEIN"/>
    <property type="match status" value="1"/>
</dbReference>
<evidence type="ECO:0000259" key="1">
    <source>
        <dbReference type="Pfam" id="PF12776"/>
    </source>
</evidence>
<keyword evidence="3" id="KW-1185">Reference proteome</keyword>
<name>A0A317SV62_9PEZI</name>
<comment type="caution">
    <text evidence="2">The sequence shown here is derived from an EMBL/GenBank/DDBJ whole genome shotgun (WGS) entry which is preliminary data.</text>
</comment>
<organism evidence="2 3">
    <name type="scientific">Tuber magnatum</name>
    <name type="common">white Piedmont truffle</name>
    <dbReference type="NCBI Taxonomy" id="42249"/>
    <lineage>
        <taxon>Eukaryota</taxon>
        <taxon>Fungi</taxon>
        <taxon>Dikarya</taxon>
        <taxon>Ascomycota</taxon>
        <taxon>Pezizomycotina</taxon>
        <taxon>Pezizomycetes</taxon>
        <taxon>Pezizales</taxon>
        <taxon>Tuberaceae</taxon>
        <taxon>Tuber</taxon>
    </lineage>
</organism>